<dbReference type="Proteomes" id="UP000326725">
    <property type="component" value="Unassembled WGS sequence"/>
</dbReference>
<keyword evidence="2" id="KW-1185">Reference proteome</keyword>
<evidence type="ECO:0000313" key="2">
    <source>
        <dbReference type="Proteomes" id="UP000326725"/>
    </source>
</evidence>
<accession>A0A5K1HX77</accession>
<dbReference type="EMBL" id="CABVOU010000015">
    <property type="protein sequence ID" value="VVZ94224.1"/>
    <property type="molecule type" value="Genomic_DNA"/>
</dbReference>
<reference evidence="1 2" key="1">
    <citation type="submission" date="2019-09" db="EMBL/GenBank/DDBJ databases">
        <authorList>
            <person name="Criscuolo A."/>
        </authorList>
    </citation>
    <scope>NUCLEOTIDE SEQUENCE [LARGE SCALE GENOMIC DNA]</scope>
    <source>
        <strain evidence="2">3(2)</strain>
    </source>
</reference>
<sequence>MLLKPDGFAHDALEAVSVHGPTDILLAEDQAEPRIASCVGRGQGHQPFAVDLECSRFEDMSIIPGGQQSQLPGKALT</sequence>
<evidence type="ECO:0000313" key="1">
    <source>
        <dbReference type="EMBL" id="VVZ94224.1"/>
    </source>
</evidence>
<organism evidence="1 2">
    <name type="scientific">Halomonas lysinitropha</name>
    <dbReference type="NCBI Taxonomy" id="2607506"/>
    <lineage>
        <taxon>Bacteria</taxon>
        <taxon>Pseudomonadati</taxon>
        <taxon>Pseudomonadota</taxon>
        <taxon>Gammaproteobacteria</taxon>
        <taxon>Oceanospirillales</taxon>
        <taxon>Halomonadaceae</taxon>
        <taxon>Halomonas</taxon>
    </lineage>
</organism>
<gene>
    <name evidence="1" type="ORF">HALO32_00274</name>
</gene>
<name>A0A5K1HX77_9GAMM</name>
<protein>
    <submittedName>
        <fullName evidence="1">Uncharacterized protein</fullName>
    </submittedName>
</protein>
<dbReference type="AlphaFoldDB" id="A0A5K1HX77"/>
<proteinExistence type="predicted"/>